<evidence type="ECO:0000259" key="2">
    <source>
        <dbReference type="Pfam" id="PF08486"/>
    </source>
</evidence>
<sequence length="350" mass="37465">MRIQRARAKIWLGRSLRQVVAAALLSVGVLFCLPGILIRGDPLYQGSEVVESLPPSGDAASGGVQAASRDRGRAVRLQMDDGTIRELSMSDYLWGVVAAEMPASFELEALKAQACAARTYTVIRQNSGSDKHPGADICEDSTCCQAYIEREAALARWGLNAQEYEEKISQAVEGTDGLGILYEGQPIQALFFSSAAGRTVDAVAVWGNSVDYLKSVDSPEGDEVPNYHSQVVLSSQQVQEAALAAYPGADLSGEPSSWFGQAVRDEGGTVTSIPFGGLTLTGGQVRSMLSLRSAAFTVTWDGENFTFDVTGYGHGVGMSQYGANAMAKEGKNFTDILTWYYTGTQVDALW</sequence>
<dbReference type="Pfam" id="PF08486">
    <property type="entry name" value="SpoIID"/>
    <property type="match status" value="1"/>
</dbReference>
<dbReference type="EMBL" id="JACOPO010000005">
    <property type="protein sequence ID" value="MBC5722857.1"/>
    <property type="molecule type" value="Genomic_DNA"/>
</dbReference>
<dbReference type="NCBIfam" id="TIGR02870">
    <property type="entry name" value="spore_II_D"/>
    <property type="match status" value="1"/>
</dbReference>
<protein>
    <submittedName>
        <fullName evidence="3">Stage II sporulation protein D</fullName>
    </submittedName>
</protein>
<reference evidence="3" key="1">
    <citation type="submission" date="2020-08" db="EMBL/GenBank/DDBJ databases">
        <title>Genome public.</title>
        <authorList>
            <person name="Liu C."/>
            <person name="Sun Q."/>
        </authorList>
    </citation>
    <scope>NUCLEOTIDE SEQUENCE</scope>
    <source>
        <strain evidence="3">NSJ-23</strain>
    </source>
</reference>
<feature type="domain" description="Sporulation stage II protein D amidase enhancer LytB N-terminal" evidence="2">
    <location>
        <begin position="83"/>
        <end position="182"/>
    </location>
</feature>
<dbReference type="RefSeq" id="WP_186852848.1">
    <property type="nucleotide sequence ID" value="NZ_JACOPO010000005.1"/>
</dbReference>
<dbReference type="Proteomes" id="UP000628736">
    <property type="component" value="Unassembled WGS sequence"/>
</dbReference>
<feature type="transmembrane region" description="Helical" evidence="1">
    <location>
        <begin position="20"/>
        <end position="38"/>
    </location>
</feature>
<evidence type="ECO:0000313" key="3">
    <source>
        <dbReference type="EMBL" id="MBC5722857.1"/>
    </source>
</evidence>
<organism evidence="3 4">
    <name type="scientific">Flintibacter hominis</name>
    <dbReference type="NCBI Taxonomy" id="2763048"/>
    <lineage>
        <taxon>Bacteria</taxon>
        <taxon>Bacillati</taxon>
        <taxon>Bacillota</taxon>
        <taxon>Clostridia</taxon>
        <taxon>Eubacteriales</taxon>
        <taxon>Flintibacter</taxon>
    </lineage>
</organism>
<evidence type="ECO:0000313" key="4">
    <source>
        <dbReference type="Proteomes" id="UP000628736"/>
    </source>
</evidence>
<dbReference type="NCBIfam" id="TIGR02669">
    <property type="entry name" value="SpoIID_LytB"/>
    <property type="match status" value="1"/>
</dbReference>
<comment type="caution">
    <text evidence="3">The sequence shown here is derived from an EMBL/GenBank/DDBJ whole genome shotgun (WGS) entry which is preliminary data.</text>
</comment>
<keyword evidence="1" id="KW-1133">Transmembrane helix</keyword>
<dbReference type="InterPro" id="IPR013486">
    <property type="entry name" value="SpoIID/LytB"/>
</dbReference>
<dbReference type="InterPro" id="IPR051922">
    <property type="entry name" value="Bact_Sporulation_Assoc"/>
</dbReference>
<proteinExistence type="predicted"/>
<accession>A0A8J6M8K0</accession>
<keyword evidence="4" id="KW-1185">Reference proteome</keyword>
<dbReference type="PANTHER" id="PTHR30032">
    <property type="entry name" value="N-ACETYLMURAMOYL-L-ALANINE AMIDASE-RELATED"/>
    <property type="match status" value="1"/>
</dbReference>
<evidence type="ECO:0000256" key="1">
    <source>
        <dbReference type="SAM" id="Phobius"/>
    </source>
</evidence>
<dbReference type="PANTHER" id="PTHR30032:SF4">
    <property type="entry name" value="AMIDASE ENHANCER"/>
    <property type="match status" value="1"/>
</dbReference>
<keyword evidence="1" id="KW-0472">Membrane</keyword>
<dbReference type="GO" id="GO:0030288">
    <property type="term" value="C:outer membrane-bounded periplasmic space"/>
    <property type="evidence" value="ECO:0007669"/>
    <property type="project" value="TreeGrafter"/>
</dbReference>
<keyword evidence="1" id="KW-0812">Transmembrane</keyword>
<dbReference type="GO" id="GO:0030435">
    <property type="term" value="P:sporulation resulting in formation of a cellular spore"/>
    <property type="evidence" value="ECO:0007669"/>
    <property type="project" value="InterPro"/>
</dbReference>
<dbReference type="AlphaFoldDB" id="A0A8J6M8K0"/>
<dbReference type="InterPro" id="IPR014225">
    <property type="entry name" value="Spore_II_D_firmicutes"/>
</dbReference>
<gene>
    <name evidence="3" type="primary">spoIID</name>
    <name evidence="3" type="ORF">H8S11_08545</name>
</gene>
<name>A0A8J6M8K0_9FIRM</name>
<dbReference type="InterPro" id="IPR013693">
    <property type="entry name" value="SpoIID/LytB_N"/>
</dbReference>